<comment type="caution">
    <text evidence="1">The sequence shown here is derived from an EMBL/GenBank/DDBJ whole genome shotgun (WGS) entry which is preliminary data.</text>
</comment>
<proteinExistence type="predicted"/>
<evidence type="ECO:0000313" key="1">
    <source>
        <dbReference type="EMBL" id="TNV85436.1"/>
    </source>
</evidence>
<organism evidence="1 2">
    <name type="scientific">Halteria grandinella</name>
    <dbReference type="NCBI Taxonomy" id="5974"/>
    <lineage>
        <taxon>Eukaryota</taxon>
        <taxon>Sar</taxon>
        <taxon>Alveolata</taxon>
        <taxon>Ciliophora</taxon>
        <taxon>Intramacronucleata</taxon>
        <taxon>Spirotrichea</taxon>
        <taxon>Stichotrichia</taxon>
        <taxon>Sporadotrichida</taxon>
        <taxon>Halteriidae</taxon>
        <taxon>Halteria</taxon>
    </lineage>
</organism>
<protein>
    <submittedName>
        <fullName evidence="1">Uncharacterized protein</fullName>
    </submittedName>
</protein>
<dbReference type="EMBL" id="RRYP01001839">
    <property type="protein sequence ID" value="TNV85436.1"/>
    <property type="molecule type" value="Genomic_DNA"/>
</dbReference>
<name>A0A8J8P4G6_HALGN</name>
<sequence>MSCSPLGKLDRQRSNLPPLDIDSIFAQPYNYSSASPPLLQSLATVTIIPVAQIESKQFQLQIDQFGDFEVTKRDIRAAIGIAENIEIELKLASGGYVERNAALMENDIVYAYIKNQPAPAQIVQKQVLKKWPISSGPKIGAYDTNQTYTYERNYCQHHNGPKFFLKEMDFKHLECMILTSQVRDSQDLVQTVNGEWALQLGFTMKIKRSPKCNRDGSKTLRLYCNHHNSHYTQDDINMIEQISGLKEETCFFGLTFRFIPGSNVWILYDNFEAGKIFHSHPFYYESQKLLAVETAPDPKEIEIVKVVSNSGQIEQTENPVQKYYRIYKAIIGQMSSMDHILKQKANGIIIPPRRCTSNINEG</sequence>
<reference evidence="1" key="1">
    <citation type="submission" date="2019-06" db="EMBL/GenBank/DDBJ databases">
        <authorList>
            <person name="Zheng W."/>
        </authorList>
    </citation>
    <scope>NUCLEOTIDE SEQUENCE</scope>
    <source>
        <strain evidence="1">QDHG01</strain>
    </source>
</reference>
<evidence type="ECO:0000313" key="2">
    <source>
        <dbReference type="Proteomes" id="UP000785679"/>
    </source>
</evidence>
<dbReference type="AlphaFoldDB" id="A0A8J8P4G6"/>
<gene>
    <name evidence="1" type="ORF">FGO68_gene15044</name>
</gene>
<accession>A0A8J8P4G6</accession>
<dbReference type="Proteomes" id="UP000785679">
    <property type="component" value="Unassembled WGS sequence"/>
</dbReference>
<keyword evidence="2" id="KW-1185">Reference proteome</keyword>